<keyword evidence="2" id="KW-0678">Repressor</keyword>
<dbReference type="STRING" id="72664.V4KSS0"/>
<keyword evidence="6" id="KW-1185">Reference proteome</keyword>
<dbReference type="InterPro" id="IPR039774">
    <property type="entry name" value="Sin3-like"/>
</dbReference>
<sequence>MAGEGSKPNATKDDAYAYLRNVKDTFDNDREKYDDFLAIMDNFKARRIDRNGCIEEVKELFKGHRDLISGFNKFLPKYLEIADWYNLEG</sequence>
<dbReference type="GO" id="GO:0000785">
    <property type="term" value="C:chromatin"/>
    <property type="evidence" value="ECO:0007669"/>
    <property type="project" value="TreeGrafter"/>
</dbReference>
<dbReference type="SUPFAM" id="SSF47762">
    <property type="entry name" value="PAH2 domain"/>
    <property type="match status" value="1"/>
</dbReference>
<accession>V4KSS0</accession>
<dbReference type="OMA" id="HAFIHTM"/>
<name>V4KSS0_EUTSA</name>
<dbReference type="InterPro" id="IPR036600">
    <property type="entry name" value="PAH_sf"/>
</dbReference>
<dbReference type="Gramene" id="ESQ34369">
    <property type="protein sequence ID" value="ESQ34369"/>
    <property type="gene ID" value="EUTSA_v10009595mg"/>
</dbReference>
<dbReference type="InterPro" id="IPR003822">
    <property type="entry name" value="PAH"/>
</dbReference>
<dbReference type="AlphaFoldDB" id="V4KSS0"/>
<dbReference type="Pfam" id="PF02671">
    <property type="entry name" value="PAH"/>
    <property type="match status" value="1"/>
</dbReference>
<dbReference type="PROSITE" id="PS51477">
    <property type="entry name" value="PAH"/>
    <property type="match status" value="1"/>
</dbReference>
<evidence type="ECO:0000256" key="1">
    <source>
        <dbReference type="ARBA" id="ARBA00004123"/>
    </source>
</evidence>
<dbReference type="GO" id="GO:0000118">
    <property type="term" value="C:histone deacetylase complex"/>
    <property type="evidence" value="ECO:0007669"/>
    <property type="project" value="TreeGrafter"/>
</dbReference>
<evidence type="ECO:0000313" key="6">
    <source>
        <dbReference type="Proteomes" id="UP000030689"/>
    </source>
</evidence>
<dbReference type="FunFam" id="1.20.1160.11:FF:000001">
    <property type="entry name" value="Paired amphipathic helix protein Sin3"/>
    <property type="match status" value="1"/>
</dbReference>
<comment type="subcellular location">
    <subcellularLocation>
        <location evidence="1 4">Nucleus</location>
    </subcellularLocation>
</comment>
<organism evidence="5 6">
    <name type="scientific">Eutrema salsugineum</name>
    <name type="common">Saltwater cress</name>
    <name type="synonym">Sisymbrium salsugineum</name>
    <dbReference type="NCBI Taxonomy" id="72664"/>
    <lineage>
        <taxon>Eukaryota</taxon>
        <taxon>Viridiplantae</taxon>
        <taxon>Streptophyta</taxon>
        <taxon>Embryophyta</taxon>
        <taxon>Tracheophyta</taxon>
        <taxon>Spermatophyta</taxon>
        <taxon>Magnoliopsida</taxon>
        <taxon>eudicotyledons</taxon>
        <taxon>Gunneridae</taxon>
        <taxon>Pentapetalae</taxon>
        <taxon>rosids</taxon>
        <taxon>malvids</taxon>
        <taxon>Brassicales</taxon>
        <taxon>Brassicaceae</taxon>
        <taxon>Eutremeae</taxon>
        <taxon>Eutrema</taxon>
    </lineage>
</organism>
<dbReference type="Proteomes" id="UP000030689">
    <property type="component" value="Unassembled WGS sequence"/>
</dbReference>
<dbReference type="GO" id="GO:0003714">
    <property type="term" value="F:transcription corepressor activity"/>
    <property type="evidence" value="ECO:0007669"/>
    <property type="project" value="InterPro"/>
</dbReference>
<protein>
    <submittedName>
        <fullName evidence="5">Uncharacterized protein</fullName>
    </submittedName>
</protein>
<dbReference type="PANTHER" id="PTHR12346">
    <property type="entry name" value="SIN3B-RELATED"/>
    <property type="match status" value="1"/>
</dbReference>
<dbReference type="PANTHER" id="PTHR12346:SF0">
    <property type="entry name" value="SIN3A, ISOFORM G"/>
    <property type="match status" value="1"/>
</dbReference>
<proteinExistence type="predicted"/>
<dbReference type="Gene3D" id="1.20.1160.11">
    <property type="entry name" value="Paired amphipathic helix"/>
    <property type="match status" value="1"/>
</dbReference>
<gene>
    <name evidence="5" type="ORF">EUTSA_v10009595mg</name>
</gene>
<evidence type="ECO:0000256" key="2">
    <source>
        <dbReference type="ARBA" id="ARBA00022491"/>
    </source>
</evidence>
<dbReference type="eggNOG" id="KOG4204">
    <property type="taxonomic scope" value="Eukaryota"/>
</dbReference>
<evidence type="ECO:0000256" key="3">
    <source>
        <dbReference type="ARBA" id="ARBA00023242"/>
    </source>
</evidence>
<dbReference type="KEGG" id="eus:EUTSA_v10009595mg"/>
<evidence type="ECO:0000256" key="4">
    <source>
        <dbReference type="PROSITE-ProRule" id="PRU00810"/>
    </source>
</evidence>
<keyword evidence="3 4" id="KW-0539">Nucleus</keyword>
<reference evidence="5 6" key="1">
    <citation type="journal article" date="2013" name="Front. Plant Sci.">
        <title>The Reference Genome of the Halophytic Plant Eutrema salsugineum.</title>
        <authorList>
            <person name="Yang R."/>
            <person name="Jarvis D.E."/>
            <person name="Chen H."/>
            <person name="Beilstein M.A."/>
            <person name="Grimwood J."/>
            <person name="Jenkins J."/>
            <person name="Shu S."/>
            <person name="Prochnik S."/>
            <person name="Xin M."/>
            <person name="Ma C."/>
            <person name="Schmutz J."/>
            <person name="Wing R.A."/>
            <person name="Mitchell-Olds T."/>
            <person name="Schumaker K.S."/>
            <person name="Wang X."/>
        </authorList>
    </citation>
    <scope>NUCLEOTIDE SEQUENCE [LARGE SCALE GENOMIC DNA]</scope>
</reference>
<evidence type="ECO:0000313" key="5">
    <source>
        <dbReference type="EMBL" id="ESQ34369.1"/>
    </source>
</evidence>
<dbReference type="EMBL" id="KI517683">
    <property type="protein sequence ID" value="ESQ34369.1"/>
    <property type="molecule type" value="Genomic_DNA"/>
</dbReference>
<feature type="non-terminal residue" evidence="5">
    <location>
        <position position="89"/>
    </location>
</feature>
<dbReference type="GO" id="GO:0000122">
    <property type="term" value="P:negative regulation of transcription by RNA polymerase II"/>
    <property type="evidence" value="ECO:0007669"/>
    <property type="project" value="TreeGrafter"/>
</dbReference>